<proteinExistence type="inferred from homology"/>
<dbReference type="InterPro" id="IPR018617">
    <property type="entry name" value="Ima1_N"/>
</dbReference>
<dbReference type="OrthoDB" id="10020193at2759"/>
<name>A0A0D8XEQ1_DICVI</name>
<keyword evidence="4 7" id="KW-1133">Transmembrane helix</keyword>
<evidence type="ECO:0000313" key="9">
    <source>
        <dbReference type="EMBL" id="KJH42154.1"/>
    </source>
</evidence>
<evidence type="ECO:0000256" key="3">
    <source>
        <dbReference type="ARBA" id="ARBA00022692"/>
    </source>
</evidence>
<organism evidence="9 10">
    <name type="scientific">Dictyocaulus viviparus</name>
    <name type="common">Bovine lungworm</name>
    <dbReference type="NCBI Taxonomy" id="29172"/>
    <lineage>
        <taxon>Eukaryota</taxon>
        <taxon>Metazoa</taxon>
        <taxon>Ecdysozoa</taxon>
        <taxon>Nematoda</taxon>
        <taxon>Chromadorea</taxon>
        <taxon>Rhabditida</taxon>
        <taxon>Rhabditina</taxon>
        <taxon>Rhabditomorpha</taxon>
        <taxon>Strongyloidea</taxon>
        <taxon>Metastrongylidae</taxon>
        <taxon>Dictyocaulus</taxon>
    </lineage>
</organism>
<dbReference type="GO" id="GO:0051015">
    <property type="term" value="F:actin filament binding"/>
    <property type="evidence" value="ECO:0007669"/>
    <property type="project" value="TreeGrafter"/>
</dbReference>
<feature type="transmembrane region" description="Helical" evidence="7">
    <location>
        <begin position="218"/>
        <end position="242"/>
    </location>
</feature>
<reference evidence="10" key="2">
    <citation type="journal article" date="2016" name="Sci. Rep.">
        <title>Dictyocaulus viviparus genome, variome and transcriptome elucidate lungworm biology and support future intervention.</title>
        <authorList>
            <person name="McNulty S.N."/>
            <person name="Strube C."/>
            <person name="Rosa B.A."/>
            <person name="Martin J.C."/>
            <person name="Tyagi R."/>
            <person name="Choi Y.J."/>
            <person name="Wang Q."/>
            <person name="Hallsworth Pepin K."/>
            <person name="Zhang X."/>
            <person name="Ozersky P."/>
            <person name="Wilson R.K."/>
            <person name="Sternberg P.W."/>
            <person name="Gasser R.B."/>
            <person name="Mitreva M."/>
        </authorList>
    </citation>
    <scope>NUCLEOTIDE SEQUENCE [LARGE SCALE GENOMIC DNA]</scope>
    <source>
        <strain evidence="10">HannoverDv2000</strain>
    </source>
</reference>
<evidence type="ECO:0000256" key="4">
    <source>
        <dbReference type="ARBA" id="ARBA00022989"/>
    </source>
</evidence>
<evidence type="ECO:0000256" key="6">
    <source>
        <dbReference type="ARBA" id="ARBA00023242"/>
    </source>
</evidence>
<feature type="transmembrane region" description="Helical" evidence="7">
    <location>
        <begin position="174"/>
        <end position="198"/>
    </location>
</feature>
<dbReference type="GO" id="GO:0005637">
    <property type="term" value="C:nuclear inner membrane"/>
    <property type="evidence" value="ECO:0007669"/>
    <property type="project" value="UniProtKB-SubCell"/>
</dbReference>
<comment type="subcellular location">
    <subcellularLocation>
        <location evidence="1">Nucleus inner membrane</location>
        <topology evidence="1">Multi-pass membrane protein</topology>
    </subcellularLocation>
</comment>
<dbReference type="EMBL" id="KN716702">
    <property type="protein sequence ID" value="KJH42154.1"/>
    <property type="molecule type" value="Genomic_DNA"/>
</dbReference>
<evidence type="ECO:0000256" key="7">
    <source>
        <dbReference type="SAM" id="Phobius"/>
    </source>
</evidence>
<accession>A0A0D8XEQ1</accession>
<evidence type="ECO:0000256" key="2">
    <source>
        <dbReference type="ARBA" id="ARBA00007600"/>
    </source>
</evidence>
<sequence length="277" mass="31972">MELVATIAICLITPLVYRSLRKYWSCKVNCWFCQKDQRVALDQRNSFVCTSCEQYNGFDESGGYNRKVPGQYCVLARAPTKRYCTPLDVHTTRPDVVPQESRSSSNGLCVDCNQQQEIILKRIAEFEPLNEHRWEEEVEFYRYKLNKAYPLCAKCTFFAQEKMQQEKVAAKRRYFFAGGYVAELMHFITFVLATSIFISQFHFLQEDAELDLLQLPTLMLIVIPTILHFANYLVGVLFCAHLISIWTNKCRPTLPDLLLPVVAILHLTSFAIPENAS</sequence>
<evidence type="ECO:0000256" key="1">
    <source>
        <dbReference type="ARBA" id="ARBA00004473"/>
    </source>
</evidence>
<dbReference type="Pfam" id="PF09779">
    <property type="entry name" value="Ima1_N"/>
    <property type="match status" value="1"/>
</dbReference>
<keyword evidence="5 7" id="KW-0472">Membrane</keyword>
<keyword evidence="10" id="KW-1185">Reference proteome</keyword>
<dbReference type="GO" id="GO:0005521">
    <property type="term" value="F:lamin binding"/>
    <property type="evidence" value="ECO:0007669"/>
    <property type="project" value="TreeGrafter"/>
</dbReference>
<gene>
    <name evidence="9" type="ORF">DICVIV_11860</name>
</gene>
<evidence type="ECO:0000313" key="10">
    <source>
        <dbReference type="Proteomes" id="UP000053766"/>
    </source>
</evidence>
<comment type="similarity">
    <text evidence="2">Belongs to the TMEM201 family.</text>
</comment>
<dbReference type="InterPro" id="IPR040041">
    <property type="entry name" value="TMEM201"/>
</dbReference>
<evidence type="ECO:0000259" key="8">
    <source>
        <dbReference type="Pfam" id="PF09779"/>
    </source>
</evidence>
<dbReference type="GO" id="GO:0030473">
    <property type="term" value="P:nuclear migration along microtubule"/>
    <property type="evidence" value="ECO:0007669"/>
    <property type="project" value="TreeGrafter"/>
</dbReference>
<evidence type="ECO:0000256" key="5">
    <source>
        <dbReference type="ARBA" id="ARBA00023136"/>
    </source>
</evidence>
<reference evidence="9 10" key="1">
    <citation type="submission" date="2013-11" db="EMBL/GenBank/DDBJ databases">
        <title>Draft genome of the bovine lungworm Dictyocaulus viviparus.</title>
        <authorList>
            <person name="Mitreva M."/>
        </authorList>
    </citation>
    <scope>NUCLEOTIDE SEQUENCE [LARGE SCALE GENOMIC DNA]</scope>
    <source>
        <strain evidence="9 10">HannoverDv2000</strain>
    </source>
</reference>
<dbReference type="PANTHER" id="PTHR28646:SF1">
    <property type="entry name" value="TRANSMEMBRANE PROTEIN 201"/>
    <property type="match status" value="1"/>
</dbReference>
<protein>
    <recommendedName>
        <fullName evidence="8">Ima1 N-terminal domain-containing protein</fullName>
    </recommendedName>
</protein>
<dbReference type="Proteomes" id="UP000053766">
    <property type="component" value="Unassembled WGS sequence"/>
</dbReference>
<dbReference type="AlphaFoldDB" id="A0A0D8XEQ1"/>
<keyword evidence="6" id="KW-0539">Nucleus</keyword>
<keyword evidence="3 7" id="KW-0812">Transmembrane</keyword>
<dbReference type="PANTHER" id="PTHR28646">
    <property type="entry name" value="TRANSMEMBRANE PROTEIN 201"/>
    <property type="match status" value="1"/>
</dbReference>
<dbReference type="STRING" id="29172.A0A0D8XEQ1"/>
<feature type="domain" description="Ima1 N-terminal" evidence="8">
    <location>
        <begin position="28"/>
        <end position="156"/>
    </location>
</feature>